<dbReference type="PANTHER" id="PTHR10584">
    <property type="entry name" value="SUGAR KINASE"/>
    <property type="match status" value="1"/>
</dbReference>
<dbReference type="OrthoDB" id="9792663at2"/>
<keyword evidence="2 4" id="KW-0418">Kinase</keyword>
<dbReference type="SUPFAM" id="SSF53613">
    <property type="entry name" value="Ribokinase-like"/>
    <property type="match status" value="1"/>
</dbReference>
<name>A0A545TMK8_9PROT</name>
<dbReference type="PANTHER" id="PTHR10584:SF166">
    <property type="entry name" value="RIBOKINASE"/>
    <property type="match status" value="1"/>
</dbReference>
<evidence type="ECO:0000313" key="5">
    <source>
        <dbReference type="Proteomes" id="UP000315252"/>
    </source>
</evidence>
<keyword evidence="5" id="KW-1185">Reference proteome</keyword>
<gene>
    <name evidence="4" type="ORF">FKG95_18055</name>
</gene>
<organism evidence="4 5">
    <name type="scientific">Denitrobaculum tricleocarpae</name>
    <dbReference type="NCBI Taxonomy" id="2591009"/>
    <lineage>
        <taxon>Bacteria</taxon>
        <taxon>Pseudomonadati</taxon>
        <taxon>Pseudomonadota</taxon>
        <taxon>Alphaproteobacteria</taxon>
        <taxon>Rhodospirillales</taxon>
        <taxon>Rhodospirillaceae</taxon>
        <taxon>Denitrobaculum</taxon>
    </lineage>
</organism>
<dbReference type="InterPro" id="IPR029056">
    <property type="entry name" value="Ribokinase-like"/>
</dbReference>
<dbReference type="GO" id="GO:0005829">
    <property type="term" value="C:cytosol"/>
    <property type="evidence" value="ECO:0007669"/>
    <property type="project" value="TreeGrafter"/>
</dbReference>
<dbReference type="EMBL" id="VHSH01000006">
    <property type="protein sequence ID" value="TQV78465.1"/>
    <property type="molecule type" value="Genomic_DNA"/>
</dbReference>
<keyword evidence="1" id="KW-0808">Transferase</keyword>
<evidence type="ECO:0000313" key="4">
    <source>
        <dbReference type="EMBL" id="TQV78465.1"/>
    </source>
</evidence>
<dbReference type="Proteomes" id="UP000315252">
    <property type="component" value="Unassembled WGS sequence"/>
</dbReference>
<dbReference type="RefSeq" id="WP_142897798.1">
    <property type="nucleotide sequence ID" value="NZ_ML660057.1"/>
</dbReference>
<dbReference type="Gene3D" id="3.40.1190.20">
    <property type="match status" value="1"/>
</dbReference>
<comment type="caution">
    <text evidence="4">The sequence shown here is derived from an EMBL/GenBank/DDBJ whole genome shotgun (WGS) entry which is preliminary data.</text>
</comment>
<feature type="domain" description="Carbohydrate kinase PfkB" evidence="3">
    <location>
        <begin position="6"/>
        <end position="298"/>
    </location>
</feature>
<dbReference type="CDD" id="cd01166">
    <property type="entry name" value="KdgK"/>
    <property type="match status" value="1"/>
</dbReference>
<evidence type="ECO:0000259" key="3">
    <source>
        <dbReference type="Pfam" id="PF00294"/>
    </source>
</evidence>
<dbReference type="InterPro" id="IPR011611">
    <property type="entry name" value="PfkB_dom"/>
</dbReference>
<sequence length="318" mass="33583">MAKFDAVFVGLTILDIAGRPVETIPEGGGVAFIDEIRMNPAGTASGAVMNAAKLGISCSTAACLGNDEKGDFVYDFYRRMGIDLSLIQRTDEALTSATILTIRPNGDRPALHCRGASDKLFITEDQFDAVCDARFLHHGGTGLLDAMDRGQSESQSAKLLAHAKARGLTTTFDLIAPNAQTVGLLKDLLPHVDYFMPSFEEAAFLSGLSEPAEAARFFKDMGAAACIFKWGEKGSYISTADGDFVVPAFEVQVSDTTGCGDSYCGGFIAGLSMGYDLEEACRLGTATSGLVATGLGSDAGVVDLEHTLDFMKTARILA</sequence>
<dbReference type="AlphaFoldDB" id="A0A545TMK8"/>
<reference evidence="4 5" key="1">
    <citation type="submission" date="2019-06" db="EMBL/GenBank/DDBJ databases">
        <title>Whole genome sequence for Rhodospirillaceae sp. R148.</title>
        <authorList>
            <person name="Wang G."/>
        </authorList>
    </citation>
    <scope>NUCLEOTIDE SEQUENCE [LARGE SCALE GENOMIC DNA]</scope>
    <source>
        <strain evidence="4 5">R148</strain>
    </source>
</reference>
<evidence type="ECO:0000256" key="2">
    <source>
        <dbReference type="ARBA" id="ARBA00022777"/>
    </source>
</evidence>
<dbReference type="Pfam" id="PF00294">
    <property type="entry name" value="PfkB"/>
    <property type="match status" value="1"/>
</dbReference>
<accession>A0A545TMK8</accession>
<dbReference type="GO" id="GO:0016301">
    <property type="term" value="F:kinase activity"/>
    <property type="evidence" value="ECO:0007669"/>
    <property type="project" value="UniProtKB-KW"/>
</dbReference>
<proteinExistence type="predicted"/>
<evidence type="ECO:0000256" key="1">
    <source>
        <dbReference type="ARBA" id="ARBA00022679"/>
    </source>
</evidence>
<protein>
    <submittedName>
        <fullName evidence="4">Sugar kinase</fullName>
    </submittedName>
</protein>